<dbReference type="PANTHER" id="PTHR44846">
    <property type="entry name" value="MANNOSYL-D-GLYCERATE TRANSPORT/METABOLISM SYSTEM REPRESSOR MNGR-RELATED"/>
    <property type="match status" value="1"/>
</dbReference>
<proteinExistence type="predicted"/>
<dbReference type="InterPro" id="IPR028978">
    <property type="entry name" value="Chorismate_lyase_/UTRA_dom_sf"/>
</dbReference>
<dbReference type="SUPFAM" id="SSF64288">
    <property type="entry name" value="Chorismate lyase-like"/>
    <property type="match status" value="1"/>
</dbReference>
<accession>A0A948X1J0</accession>
<reference evidence="2" key="1">
    <citation type="journal article" date="2021" name="PeerJ">
        <title>Extensive microbial diversity within the chicken gut microbiome revealed by metagenomics and culture.</title>
        <authorList>
            <person name="Gilroy R."/>
            <person name="Ravi A."/>
            <person name="Getino M."/>
            <person name="Pursley I."/>
            <person name="Horton D.L."/>
            <person name="Alikhan N.F."/>
            <person name="Baker D."/>
            <person name="Gharbi K."/>
            <person name="Hall N."/>
            <person name="Watson M."/>
            <person name="Adriaenssens E.M."/>
            <person name="Foster-Nyarko E."/>
            <person name="Jarju S."/>
            <person name="Secka A."/>
            <person name="Antonio M."/>
            <person name="Oren A."/>
            <person name="Chaudhuri R.R."/>
            <person name="La Ragione R."/>
            <person name="Hildebrand F."/>
            <person name="Pallen M.J."/>
        </authorList>
    </citation>
    <scope>NUCLEOTIDE SEQUENCE</scope>
    <source>
        <strain evidence="2">F6-6636</strain>
    </source>
</reference>
<protein>
    <submittedName>
        <fullName evidence="2">UTRA domain-containing protein</fullName>
    </submittedName>
</protein>
<evidence type="ECO:0000313" key="3">
    <source>
        <dbReference type="Proteomes" id="UP000777303"/>
    </source>
</evidence>
<dbReference type="GO" id="GO:0003677">
    <property type="term" value="F:DNA binding"/>
    <property type="evidence" value="ECO:0007669"/>
    <property type="project" value="InterPro"/>
</dbReference>
<dbReference type="PANTHER" id="PTHR44846:SF1">
    <property type="entry name" value="MANNOSYL-D-GLYCERATE TRANSPORT_METABOLISM SYSTEM REPRESSOR MNGR-RELATED"/>
    <property type="match status" value="1"/>
</dbReference>
<evidence type="ECO:0000259" key="1">
    <source>
        <dbReference type="SMART" id="SM00866"/>
    </source>
</evidence>
<name>A0A948X1J0_9LACO</name>
<dbReference type="EMBL" id="JAHLFS010000058">
    <property type="protein sequence ID" value="MBU3851988.1"/>
    <property type="molecule type" value="Genomic_DNA"/>
</dbReference>
<dbReference type="Pfam" id="PF07702">
    <property type="entry name" value="UTRA"/>
    <property type="match status" value="1"/>
</dbReference>
<dbReference type="SMART" id="SM00866">
    <property type="entry name" value="UTRA"/>
    <property type="match status" value="1"/>
</dbReference>
<dbReference type="Gene3D" id="3.40.1410.10">
    <property type="entry name" value="Chorismate lyase-like"/>
    <property type="match status" value="1"/>
</dbReference>
<dbReference type="GO" id="GO:0045892">
    <property type="term" value="P:negative regulation of DNA-templated transcription"/>
    <property type="evidence" value="ECO:0007669"/>
    <property type="project" value="TreeGrafter"/>
</dbReference>
<dbReference type="AlphaFoldDB" id="A0A948X1J0"/>
<evidence type="ECO:0000313" key="2">
    <source>
        <dbReference type="EMBL" id="MBU3851988.1"/>
    </source>
</evidence>
<comment type="caution">
    <text evidence="2">The sequence shown here is derived from an EMBL/GenBank/DDBJ whole genome shotgun (WGS) entry which is preliminary data.</text>
</comment>
<dbReference type="InterPro" id="IPR011663">
    <property type="entry name" value="UTRA"/>
</dbReference>
<sequence>MNRPALDFNNTYSFAKQVQHEDAVPHVQVIYFHHILANRSLARQLAVEIGTPLYKIKRIRYANNCPLIVERNFLISELLPDLTSALIHDVSLYHMMQAHYGIHIANVDEKLSACLVRDDNAHDLKVNNHTAALRFLRTATDTQGRIVEFTNGIARADRFVLNIHHSKYDY</sequence>
<organism evidence="2 3">
    <name type="scientific">Candidatus Paralactobacillus gallistercoris</name>
    <dbReference type="NCBI Taxonomy" id="2838724"/>
    <lineage>
        <taxon>Bacteria</taxon>
        <taxon>Bacillati</taxon>
        <taxon>Bacillota</taxon>
        <taxon>Bacilli</taxon>
        <taxon>Lactobacillales</taxon>
        <taxon>Lactobacillaceae</taxon>
        <taxon>Lactobacillus</taxon>
    </lineage>
</organism>
<reference evidence="2" key="2">
    <citation type="submission" date="2021-04" db="EMBL/GenBank/DDBJ databases">
        <authorList>
            <person name="Gilroy R."/>
        </authorList>
    </citation>
    <scope>NUCLEOTIDE SEQUENCE</scope>
    <source>
        <strain evidence="2">F6-6636</strain>
    </source>
</reference>
<dbReference type="Proteomes" id="UP000777303">
    <property type="component" value="Unassembled WGS sequence"/>
</dbReference>
<dbReference type="InterPro" id="IPR050679">
    <property type="entry name" value="Bact_HTH_transcr_reg"/>
</dbReference>
<feature type="domain" description="UbiC transcription regulator-associated" evidence="1">
    <location>
        <begin position="20"/>
        <end position="160"/>
    </location>
</feature>
<gene>
    <name evidence="2" type="ORF">H9901_04745</name>
</gene>